<sequence length="162" mass="17589">MKAHRKRLCKLSVASVPHNGAPSACPNGATCGVPHNIVYIQTLLVDIRIRGPSGNSRIRFALSPLLESGNGRNPKRPTLFLLNCPEMWRRNVSCRSPAGCLCFDSPRSSAEPVQVARDTVLGRFSQRVLAKAYATPSEAPATRKTSTTDILDFPVSSAFRVS</sequence>
<dbReference type="AlphaFoldDB" id="A0A4Y7T105"/>
<accession>A0A4Y7T105</accession>
<evidence type="ECO:0000313" key="1">
    <source>
        <dbReference type="EMBL" id="TEB27634.1"/>
    </source>
</evidence>
<dbReference type="Proteomes" id="UP000298030">
    <property type="component" value="Unassembled WGS sequence"/>
</dbReference>
<evidence type="ECO:0000313" key="2">
    <source>
        <dbReference type="Proteomes" id="UP000298030"/>
    </source>
</evidence>
<proteinExistence type="predicted"/>
<organism evidence="1 2">
    <name type="scientific">Coprinellus micaceus</name>
    <name type="common">Glistening ink-cap mushroom</name>
    <name type="synonym">Coprinus micaceus</name>
    <dbReference type="NCBI Taxonomy" id="71717"/>
    <lineage>
        <taxon>Eukaryota</taxon>
        <taxon>Fungi</taxon>
        <taxon>Dikarya</taxon>
        <taxon>Basidiomycota</taxon>
        <taxon>Agaricomycotina</taxon>
        <taxon>Agaricomycetes</taxon>
        <taxon>Agaricomycetidae</taxon>
        <taxon>Agaricales</taxon>
        <taxon>Agaricineae</taxon>
        <taxon>Psathyrellaceae</taxon>
        <taxon>Coprinellus</taxon>
    </lineage>
</organism>
<comment type="caution">
    <text evidence="1">The sequence shown here is derived from an EMBL/GenBank/DDBJ whole genome shotgun (WGS) entry which is preliminary data.</text>
</comment>
<name>A0A4Y7T105_COPMI</name>
<keyword evidence="2" id="KW-1185">Reference proteome</keyword>
<gene>
    <name evidence="1" type="ORF">FA13DRAFT_1712353</name>
</gene>
<reference evidence="1 2" key="1">
    <citation type="journal article" date="2019" name="Nat. Ecol. Evol.">
        <title>Megaphylogeny resolves global patterns of mushroom evolution.</title>
        <authorList>
            <person name="Varga T."/>
            <person name="Krizsan K."/>
            <person name="Foldi C."/>
            <person name="Dima B."/>
            <person name="Sanchez-Garcia M."/>
            <person name="Sanchez-Ramirez S."/>
            <person name="Szollosi G.J."/>
            <person name="Szarkandi J.G."/>
            <person name="Papp V."/>
            <person name="Albert L."/>
            <person name="Andreopoulos W."/>
            <person name="Angelini C."/>
            <person name="Antonin V."/>
            <person name="Barry K.W."/>
            <person name="Bougher N.L."/>
            <person name="Buchanan P."/>
            <person name="Buyck B."/>
            <person name="Bense V."/>
            <person name="Catcheside P."/>
            <person name="Chovatia M."/>
            <person name="Cooper J."/>
            <person name="Damon W."/>
            <person name="Desjardin D."/>
            <person name="Finy P."/>
            <person name="Geml J."/>
            <person name="Haridas S."/>
            <person name="Hughes K."/>
            <person name="Justo A."/>
            <person name="Karasinski D."/>
            <person name="Kautmanova I."/>
            <person name="Kiss B."/>
            <person name="Kocsube S."/>
            <person name="Kotiranta H."/>
            <person name="LaButti K.M."/>
            <person name="Lechner B.E."/>
            <person name="Liimatainen K."/>
            <person name="Lipzen A."/>
            <person name="Lukacs Z."/>
            <person name="Mihaltcheva S."/>
            <person name="Morgado L.N."/>
            <person name="Niskanen T."/>
            <person name="Noordeloos M.E."/>
            <person name="Ohm R.A."/>
            <person name="Ortiz-Santana B."/>
            <person name="Ovrebo C."/>
            <person name="Racz N."/>
            <person name="Riley R."/>
            <person name="Savchenko A."/>
            <person name="Shiryaev A."/>
            <person name="Soop K."/>
            <person name="Spirin V."/>
            <person name="Szebenyi C."/>
            <person name="Tomsovsky M."/>
            <person name="Tulloss R.E."/>
            <person name="Uehling J."/>
            <person name="Grigoriev I.V."/>
            <person name="Vagvolgyi C."/>
            <person name="Papp T."/>
            <person name="Martin F.M."/>
            <person name="Miettinen O."/>
            <person name="Hibbett D.S."/>
            <person name="Nagy L.G."/>
        </authorList>
    </citation>
    <scope>NUCLEOTIDE SEQUENCE [LARGE SCALE GENOMIC DNA]</scope>
    <source>
        <strain evidence="1 2">FP101781</strain>
    </source>
</reference>
<protein>
    <submittedName>
        <fullName evidence="1">Uncharacterized protein</fullName>
    </submittedName>
</protein>
<dbReference type="EMBL" id="QPFP01000038">
    <property type="protein sequence ID" value="TEB27634.1"/>
    <property type="molecule type" value="Genomic_DNA"/>
</dbReference>